<proteinExistence type="predicted"/>
<keyword evidence="12" id="KW-1185">Reference proteome</keyword>
<keyword evidence="7 8" id="KW-1015">Disulfide bond</keyword>
<dbReference type="PROSITE" id="PS01209">
    <property type="entry name" value="LDLRA_1"/>
    <property type="match status" value="1"/>
</dbReference>
<evidence type="ECO:0000313" key="12">
    <source>
        <dbReference type="Proteomes" id="UP001519460"/>
    </source>
</evidence>
<dbReference type="AlphaFoldDB" id="A0ABD0K004"/>
<dbReference type="GO" id="GO:0016020">
    <property type="term" value="C:membrane"/>
    <property type="evidence" value="ECO:0007669"/>
    <property type="project" value="UniProtKB-SubCell"/>
</dbReference>
<feature type="signal peptide" evidence="10">
    <location>
        <begin position="1"/>
        <end position="23"/>
    </location>
</feature>
<dbReference type="InterPro" id="IPR002172">
    <property type="entry name" value="LDrepeatLR_classA_rpt"/>
</dbReference>
<reference evidence="11 12" key="1">
    <citation type="journal article" date="2023" name="Sci. Data">
        <title>Genome assembly of the Korean intertidal mud-creeper Batillaria attramentaria.</title>
        <authorList>
            <person name="Patra A.K."/>
            <person name="Ho P.T."/>
            <person name="Jun S."/>
            <person name="Lee S.J."/>
            <person name="Kim Y."/>
            <person name="Won Y.J."/>
        </authorList>
    </citation>
    <scope>NUCLEOTIDE SEQUENCE [LARGE SCALE GENOMIC DNA]</scope>
    <source>
        <strain evidence="11">Wonlab-2016</strain>
    </source>
</reference>
<dbReference type="InterPro" id="IPR036055">
    <property type="entry name" value="LDL_receptor-like_sf"/>
</dbReference>
<evidence type="ECO:0000256" key="8">
    <source>
        <dbReference type="PROSITE-ProRule" id="PRU00124"/>
    </source>
</evidence>
<feature type="disulfide bond" evidence="8">
    <location>
        <begin position="115"/>
        <end position="130"/>
    </location>
</feature>
<evidence type="ECO:0000256" key="4">
    <source>
        <dbReference type="ARBA" id="ARBA00022737"/>
    </source>
</evidence>
<comment type="caution">
    <text evidence="11">The sequence shown here is derived from an EMBL/GenBank/DDBJ whole genome shotgun (WGS) entry which is preliminary data.</text>
</comment>
<organism evidence="11 12">
    <name type="scientific">Batillaria attramentaria</name>
    <dbReference type="NCBI Taxonomy" id="370345"/>
    <lineage>
        <taxon>Eukaryota</taxon>
        <taxon>Metazoa</taxon>
        <taxon>Spiralia</taxon>
        <taxon>Lophotrochozoa</taxon>
        <taxon>Mollusca</taxon>
        <taxon>Gastropoda</taxon>
        <taxon>Caenogastropoda</taxon>
        <taxon>Sorbeoconcha</taxon>
        <taxon>Cerithioidea</taxon>
        <taxon>Batillariidae</taxon>
        <taxon>Batillaria</taxon>
    </lineage>
</organism>
<dbReference type="SUPFAM" id="SSF57424">
    <property type="entry name" value="LDL receptor-like module"/>
    <property type="match status" value="2"/>
</dbReference>
<dbReference type="PROSITE" id="PS50068">
    <property type="entry name" value="LDLRA_2"/>
    <property type="match status" value="2"/>
</dbReference>
<evidence type="ECO:0000256" key="2">
    <source>
        <dbReference type="ARBA" id="ARBA00004308"/>
    </source>
</evidence>
<evidence type="ECO:0000256" key="1">
    <source>
        <dbReference type="ARBA" id="ARBA00004167"/>
    </source>
</evidence>
<keyword evidence="4" id="KW-0677">Repeat</keyword>
<dbReference type="Proteomes" id="UP001519460">
    <property type="component" value="Unassembled WGS sequence"/>
</dbReference>
<dbReference type="InterPro" id="IPR023415">
    <property type="entry name" value="LDLR_class-A_CS"/>
</dbReference>
<evidence type="ECO:0000256" key="7">
    <source>
        <dbReference type="ARBA" id="ARBA00023157"/>
    </source>
</evidence>
<comment type="subcellular location">
    <subcellularLocation>
        <location evidence="2">Endomembrane system</location>
    </subcellularLocation>
    <subcellularLocation>
        <location evidence="1">Membrane</location>
        <topology evidence="1">Single-pass membrane protein</topology>
    </subcellularLocation>
</comment>
<protein>
    <submittedName>
        <fullName evidence="11">Uncharacterized protein</fullName>
    </submittedName>
</protein>
<dbReference type="PRINTS" id="PR00261">
    <property type="entry name" value="LDLRECEPTOR"/>
</dbReference>
<dbReference type="GO" id="GO:0012505">
    <property type="term" value="C:endomembrane system"/>
    <property type="evidence" value="ECO:0007669"/>
    <property type="project" value="UniProtKB-SubCell"/>
</dbReference>
<feature type="disulfide bond" evidence="8">
    <location>
        <begin position="55"/>
        <end position="70"/>
    </location>
</feature>
<sequence length="184" mass="20979">MDRSSFLILITLVIAFIIGTVSSVGADTAGSHPGCDRNRFVCWVSGRNIPCVWTCDGQLDCPDGEDEVGCNDDNLVADQGDDSDDDDFDDDSDSQCFDGDFECANRECVPEDWRCDNDPDCDDGSDEWNCQDYVRPNDDDEDEDEDDFFGDRRHHQRHNQGHGHHGNRHHGHAHFRHMRRRHHS</sequence>
<accession>A0ABD0K004</accession>
<evidence type="ECO:0000256" key="10">
    <source>
        <dbReference type="SAM" id="SignalP"/>
    </source>
</evidence>
<dbReference type="Gene3D" id="4.10.400.10">
    <property type="entry name" value="Low-density Lipoprotein Receptor"/>
    <property type="match status" value="2"/>
</dbReference>
<dbReference type="PANTHER" id="PTHR24270:SF62">
    <property type="entry name" value="LOW-DENSITY LIPOPROTEIN RECEPTOR-RELATED PROTEIN 2"/>
    <property type="match status" value="1"/>
</dbReference>
<keyword evidence="10" id="KW-0732">Signal</keyword>
<feature type="disulfide bond" evidence="8">
    <location>
        <begin position="103"/>
        <end position="121"/>
    </location>
</feature>
<gene>
    <name evidence="11" type="ORF">BaRGS_00028482</name>
</gene>
<dbReference type="GO" id="GO:0016192">
    <property type="term" value="P:vesicle-mediated transport"/>
    <property type="evidence" value="ECO:0007669"/>
    <property type="project" value="UniProtKB-ARBA"/>
</dbReference>
<comment type="caution">
    <text evidence="8">Lacks conserved residue(s) required for the propagation of feature annotation.</text>
</comment>
<feature type="region of interest" description="Disordered" evidence="9">
    <location>
        <begin position="132"/>
        <end position="184"/>
    </location>
</feature>
<name>A0ABD0K004_9CAEN</name>
<dbReference type="EMBL" id="JACVVK020000284">
    <property type="protein sequence ID" value="KAK7480314.1"/>
    <property type="molecule type" value="Genomic_DNA"/>
</dbReference>
<dbReference type="InterPro" id="IPR050685">
    <property type="entry name" value="LDLR"/>
</dbReference>
<feature type="region of interest" description="Disordered" evidence="9">
    <location>
        <begin position="74"/>
        <end position="94"/>
    </location>
</feature>
<feature type="compositionally biased region" description="Basic residues" evidence="9">
    <location>
        <begin position="152"/>
        <end position="184"/>
    </location>
</feature>
<dbReference type="PANTHER" id="PTHR24270">
    <property type="entry name" value="LOW-DENSITY LIPOPROTEIN RECEPTOR-RELATED"/>
    <property type="match status" value="1"/>
</dbReference>
<dbReference type="CDD" id="cd00112">
    <property type="entry name" value="LDLa"/>
    <property type="match status" value="2"/>
</dbReference>
<feature type="compositionally biased region" description="Acidic residues" evidence="9">
    <location>
        <begin position="79"/>
        <end position="93"/>
    </location>
</feature>
<keyword evidence="6" id="KW-0472">Membrane</keyword>
<feature type="compositionally biased region" description="Acidic residues" evidence="9">
    <location>
        <begin position="138"/>
        <end position="148"/>
    </location>
</feature>
<evidence type="ECO:0000313" key="11">
    <source>
        <dbReference type="EMBL" id="KAK7480314.1"/>
    </source>
</evidence>
<dbReference type="Pfam" id="PF00057">
    <property type="entry name" value="Ldl_recept_a"/>
    <property type="match status" value="2"/>
</dbReference>
<feature type="disulfide bond" evidence="8">
    <location>
        <begin position="96"/>
        <end position="108"/>
    </location>
</feature>
<dbReference type="SMART" id="SM00192">
    <property type="entry name" value="LDLa"/>
    <property type="match status" value="2"/>
</dbReference>
<evidence type="ECO:0000256" key="9">
    <source>
        <dbReference type="SAM" id="MobiDB-lite"/>
    </source>
</evidence>
<feature type="chain" id="PRO_5044857692" evidence="10">
    <location>
        <begin position="24"/>
        <end position="184"/>
    </location>
</feature>
<keyword evidence="5" id="KW-1133">Transmembrane helix</keyword>
<evidence type="ECO:0000256" key="5">
    <source>
        <dbReference type="ARBA" id="ARBA00022989"/>
    </source>
</evidence>
<keyword evidence="3" id="KW-0812">Transmembrane</keyword>
<evidence type="ECO:0000256" key="3">
    <source>
        <dbReference type="ARBA" id="ARBA00022692"/>
    </source>
</evidence>
<evidence type="ECO:0000256" key="6">
    <source>
        <dbReference type="ARBA" id="ARBA00023136"/>
    </source>
</evidence>